<feature type="compositionally biased region" description="Basic and acidic residues" evidence="1">
    <location>
        <begin position="92"/>
        <end position="113"/>
    </location>
</feature>
<gene>
    <name evidence="2" type="ORF">D9758_006706</name>
</gene>
<accession>A0A8H5GJ89</accession>
<sequence length="473" mass="52345">MSFNDMLFLTFSPNTSFGGTRPVERDIDRKRLGEISPDRSDLFESRLSIQELRHVLKINNILVNGEWLNLHKLHQEVRIRKTTIRTSAFFRDAREQRREQREEAERGMNEKNNRGSLSLAGHTHSRRLSSGSSFNPLDGMTSIENRLFTNVGNKLESEGIPPPRLTTTSKMFSPRPLGPTHVLVVVNASQDGAKQRDRGGCTVTYPSCLELPINDLLFILGCPNLNERIGHATTQCSPLPRRLTDELPRVGICVPNLATFPELVVFLHTYNQAELLRRIVPEWVRDMVHPLNTSGIGYTTGSESQSQTTGSWAKPTPRRSISSIASDDSASSTNRSKNWFSVLLGRSSNSNSASGSVSARSSASSVSASSLRGSVSGSFGTLNSLIDLNTVGSPQATRTLDAVARDIAYSANRAAIADTNRESIDLVGIQMSLNALRDNLDFVGYFESSLWNELDIYKDVLVRAIAFQSQFRD</sequence>
<feature type="region of interest" description="Disordered" evidence="1">
    <location>
        <begin position="154"/>
        <end position="173"/>
    </location>
</feature>
<dbReference type="Proteomes" id="UP000559256">
    <property type="component" value="Unassembled WGS sequence"/>
</dbReference>
<keyword evidence="3" id="KW-1185">Reference proteome</keyword>
<feature type="region of interest" description="Disordered" evidence="1">
    <location>
        <begin position="92"/>
        <end position="137"/>
    </location>
</feature>
<protein>
    <submittedName>
        <fullName evidence="2">Uncharacterized protein</fullName>
    </submittedName>
</protein>
<feature type="compositionally biased region" description="Low complexity" evidence="1">
    <location>
        <begin position="299"/>
        <end position="311"/>
    </location>
</feature>
<dbReference type="OrthoDB" id="2946666at2759"/>
<reference evidence="2 3" key="1">
    <citation type="journal article" date="2020" name="ISME J.">
        <title>Uncovering the hidden diversity of litter-decomposition mechanisms in mushroom-forming fungi.</title>
        <authorList>
            <person name="Floudas D."/>
            <person name="Bentzer J."/>
            <person name="Ahren D."/>
            <person name="Johansson T."/>
            <person name="Persson P."/>
            <person name="Tunlid A."/>
        </authorList>
    </citation>
    <scope>NUCLEOTIDE SEQUENCE [LARGE SCALE GENOMIC DNA]</scope>
    <source>
        <strain evidence="2 3">CBS 291.85</strain>
    </source>
</reference>
<organism evidence="2 3">
    <name type="scientific">Tetrapyrgos nigripes</name>
    <dbReference type="NCBI Taxonomy" id="182062"/>
    <lineage>
        <taxon>Eukaryota</taxon>
        <taxon>Fungi</taxon>
        <taxon>Dikarya</taxon>
        <taxon>Basidiomycota</taxon>
        <taxon>Agaricomycotina</taxon>
        <taxon>Agaricomycetes</taxon>
        <taxon>Agaricomycetidae</taxon>
        <taxon>Agaricales</taxon>
        <taxon>Marasmiineae</taxon>
        <taxon>Marasmiaceae</taxon>
        <taxon>Tetrapyrgos</taxon>
    </lineage>
</organism>
<feature type="region of interest" description="Disordered" evidence="1">
    <location>
        <begin position="295"/>
        <end position="334"/>
    </location>
</feature>
<comment type="caution">
    <text evidence="2">The sequence shown here is derived from an EMBL/GenBank/DDBJ whole genome shotgun (WGS) entry which is preliminary data.</text>
</comment>
<feature type="compositionally biased region" description="Low complexity" evidence="1">
    <location>
        <begin position="320"/>
        <end position="332"/>
    </location>
</feature>
<dbReference type="EMBL" id="JAACJM010000025">
    <property type="protein sequence ID" value="KAF5365942.1"/>
    <property type="molecule type" value="Genomic_DNA"/>
</dbReference>
<evidence type="ECO:0000313" key="3">
    <source>
        <dbReference type="Proteomes" id="UP000559256"/>
    </source>
</evidence>
<name>A0A8H5GJ89_9AGAR</name>
<proteinExistence type="predicted"/>
<evidence type="ECO:0000313" key="2">
    <source>
        <dbReference type="EMBL" id="KAF5365942.1"/>
    </source>
</evidence>
<evidence type="ECO:0000256" key="1">
    <source>
        <dbReference type="SAM" id="MobiDB-lite"/>
    </source>
</evidence>
<dbReference type="AlphaFoldDB" id="A0A8H5GJ89"/>